<evidence type="ECO:0000259" key="2">
    <source>
        <dbReference type="Pfam" id="PF01796"/>
    </source>
</evidence>
<reference evidence="4" key="1">
    <citation type="journal article" date="2019" name="Int. J. Syst. Evol. Microbiol.">
        <title>The Global Catalogue of Microorganisms (GCM) 10K type strain sequencing project: providing services to taxonomists for standard genome sequencing and annotation.</title>
        <authorList>
            <consortium name="The Broad Institute Genomics Platform"/>
            <consortium name="The Broad Institute Genome Sequencing Center for Infectious Disease"/>
            <person name="Wu L."/>
            <person name="Ma J."/>
        </authorList>
    </citation>
    <scope>NUCLEOTIDE SEQUENCE [LARGE SCALE GENOMIC DNA]</scope>
    <source>
        <strain evidence="4">JCM 17906</strain>
    </source>
</reference>
<feature type="domain" description="ChsH2 C-terminal OB-fold" evidence="2">
    <location>
        <begin position="280"/>
        <end position="341"/>
    </location>
</feature>
<evidence type="ECO:0000256" key="1">
    <source>
        <dbReference type="SAM" id="MobiDB-lite"/>
    </source>
</evidence>
<sequence length="364" mass="37217">MTLAVAAGRRGISAAGDPEIERVVLVSRDLPLLEGGNSAALLAGLGLRRSVQAVEQVGGAAAVLDAMLAAPAATLVIGADVGERAGAAAAVTGTGGLGLRYVGRINRSLPVLARDAAGGLHDYEDPRLLRERGAVASLEALGRPKLDAIAGLGHREARDLCTGAPPEIPTVGASSVLFALAATTPRPGALLAAVDQASVTVVELDGGAAVVERDERAAQPSPSTTLTEGPPIPLSLSAYDRAFEAKLGWRASTDADTGELQFPPRAHDAVRGDEGDVILVELPRRGAVYTSSTIAVPVPGKRTPYQLVIVELDGVGIRALAATTGTAGSVAIGAQGEMVFRRIEVRSGIPDYGYAFRPDLEVTA</sequence>
<dbReference type="Proteomes" id="UP001501598">
    <property type="component" value="Unassembled WGS sequence"/>
</dbReference>
<dbReference type="RefSeq" id="WP_345412940.1">
    <property type="nucleotide sequence ID" value="NZ_BAABGT010000013.1"/>
</dbReference>
<protein>
    <recommendedName>
        <fullName evidence="2">ChsH2 C-terminal OB-fold domain-containing protein</fullName>
    </recommendedName>
</protein>
<organism evidence="3 4">
    <name type="scientific">Pseudonocardia xishanensis</name>
    <dbReference type="NCBI Taxonomy" id="630995"/>
    <lineage>
        <taxon>Bacteria</taxon>
        <taxon>Bacillati</taxon>
        <taxon>Actinomycetota</taxon>
        <taxon>Actinomycetes</taxon>
        <taxon>Pseudonocardiales</taxon>
        <taxon>Pseudonocardiaceae</taxon>
        <taxon>Pseudonocardia</taxon>
    </lineage>
</organism>
<dbReference type="EMBL" id="BAABGT010000013">
    <property type="protein sequence ID" value="GAA4538597.1"/>
    <property type="molecule type" value="Genomic_DNA"/>
</dbReference>
<gene>
    <name evidence="3" type="ORF">GCM10023175_08780</name>
</gene>
<evidence type="ECO:0000313" key="4">
    <source>
        <dbReference type="Proteomes" id="UP001501598"/>
    </source>
</evidence>
<comment type="caution">
    <text evidence="3">The sequence shown here is derived from an EMBL/GenBank/DDBJ whole genome shotgun (WGS) entry which is preliminary data.</text>
</comment>
<evidence type="ECO:0000313" key="3">
    <source>
        <dbReference type="EMBL" id="GAA4538597.1"/>
    </source>
</evidence>
<name>A0ABP8RGN4_9PSEU</name>
<accession>A0ABP8RGN4</accession>
<feature type="region of interest" description="Disordered" evidence="1">
    <location>
        <begin position="212"/>
        <end position="231"/>
    </location>
</feature>
<dbReference type="SUPFAM" id="SSF50249">
    <property type="entry name" value="Nucleic acid-binding proteins"/>
    <property type="match status" value="1"/>
</dbReference>
<dbReference type="Pfam" id="PF01796">
    <property type="entry name" value="OB_ChsH2_C"/>
    <property type="match status" value="1"/>
</dbReference>
<dbReference type="InterPro" id="IPR002878">
    <property type="entry name" value="ChsH2_C"/>
</dbReference>
<keyword evidence="4" id="KW-1185">Reference proteome</keyword>
<proteinExistence type="predicted"/>
<dbReference type="InterPro" id="IPR012340">
    <property type="entry name" value="NA-bd_OB-fold"/>
</dbReference>